<reference evidence="7 8" key="1">
    <citation type="submission" date="2024-01" db="EMBL/GenBank/DDBJ databases">
        <title>The complete chloroplast genome sequence of Lithospermum erythrorhizon: insights into the phylogenetic relationship among Boraginaceae species and the maternal lineages of purple gromwells.</title>
        <authorList>
            <person name="Okada T."/>
            <person name="Watanabe K."/>
        </authorList>
    </citation>
    <scope>NUCLEOTIDE SEQUENCE [LARGE SCALE GENOMIC DNA]</scope>
</reference>
<feature type="compositionally biased region" description="Polar residues" evidence="5">
    <location>
        <begin position="226"/>
        <end position="235"/>
    </location>
</feature>
<dbReference type="Pfam" id="PF02365">
    <property type="entry name" value="NAM"/>
    <property type="match status" value="1"/>
</dbReference>
<feature type="region of interest" description="Disordered" evidence="5">
    <location>
        <begin position="215"/>
        <end position="258"/>
    </location>
</feature>
<evidence type="ECO:0000256" key="3">
    <source>
        <dbReference type="ARBA" id="ARBA00023163"/>
    </source>
</evidence>
<keyword evidence="4" id="KW-0539">Nucleus</keyword>
<dbReference type="PROSITE" id="PS51005">
    <property type="entry name" value="NAC"/>
    <property type="match status" value="1"/>
</dbReference>
<feature type="domain" description="NAC" evidence="6">
    <location>
        <begin position="14"/>
        <end position="167"/>
    </location>
</feature>
<dbReference type="GO" id="GO:0006355">
    <property type="term" value="P:regulation of DNA-templated transcription"/>
    <property type="evidence" value="ECO:0007669"/>
    <property type="project" value="InterPro"/>
</dbReference>
<dbReference type="Gene3D" id="2.170.150.80">
    <property type="entry name" value="NAC domain"/>
    <property type="match status" value="1"/>
</dbReference>
<evidence type="ECO:0000259" key="6">
    <source>
        <dbReference type="PROSITE" id="PS51005"/>
    </source>
</evidence>
<dbReference type="PANTHER" id="PTHR31744:SF93">
    <property type="entry name" value="NAC DOMAIN-CONTAINING PROTEIN"/>
    <property type="match status" value="1"/>
</dbReference>
<evidence type="ECO:0000256" key="2">
    <source>
        <dbReference type="ARBA" id="ARBA00023125"/>
    </source>
</evidence>
<keyword evidence="3" id="KW-0804">Transcription</keyword>
<evidence type="ECO:0000313" key="7">
    <source>
        <dbReference type="EMBL" id="GAA0146422.1"/>
    </source>
</evidence>
<proteinExistence type="predicted"/>
<dbReference type="EMBL" id="BAABME010000929">
    <property type="protein sequence ID" value="GAA0146422.1"/>
    <property type="molecule type" value="Genomic_DNA"/>
</dbReference>
<evidence type="ECO:0000256" key="5">
    <source>
        <dbReference type="SAM" id="MobiDB-lite"/>
    </source>
</evidence>
<gene>
    <name evidence="7" type="ORF">LIER_06384</name>
</gene>
<dbReference type="Proteomes" id="UP001454036">
    <property type="component" value="Unassembled WGS sequence"/>
</dbReference>
<dbReference type="GO" id="GO:0003677">
    <property type="term" value="F:DNA binding"/>
    <property type="evidence" value="ECO:0007669"/>
    <property type="project" value="UniProtKB-KW"/>
</dbReference>
<name>A0AAV3P461_LITER</name>
<dbReference type="SUPFAM" id="SSF101941">
    <property type="entry name" value="NAC domain"/>
    <property type="match status" value="1"/>
</dbReference>
<dbReference type="PANTHER" id="PTHR31744">
    <property type="entry name" value="PROTEIN CUP-SHAPED COTYLEDON 2-RELATED"/>
    <property type="match status" value="1"/>
</dbReference>
<evidence type="ECO:0000256" key="4">
    <source>
        <dbReference type="ARBA" id="ARBA00023242"/>
    </source>
</evidence>
<protein>
    <recommendedName>
        <fullName evidence="6">NAC domain-containing protein</fullName>
    </recommendedName>
</protein>
<dbReference type="AlphaFoldDB" id="A0AAV3P461"/>
<evidence type="ECO:0000313" key="8">
    <source>
        <dbReference type="Proteomes" id="UP001454036"/>
    </source>
</evidence>
<dbReference type="InterPro" id="IPR003441">
    <property type="entry name" value="NAC-dom"/>
</dbReference>
<accession>A0AAV3P461</accession>
<sequence length="258" mass="29104">MERLSFVKDGVLRLPPGFRFHPTDEELILDYLRRKVFSFTLPASVIPEVEVCKSDPWELPGDKEHERYFFSTREVKYPNGNRSNRATVSGYWKATGIDKKIVTCRGNQVVGMKKTLVFYRGKAPNGCRTDWIMHEYRLANVQTKANNSIQAKIPIQDNWVLCRIFLKKRSTKSQEEIHLPSGIGSSVSDGALGNDKPVYYDFMAKKPRMRDLNLAPAASSSGSSGVTDETSNNNGTDDHEESSSCSNSLATIRRKPLH</sequence>
<keyword evidence="2" id="KW-0238">DNA-binding</keyword>
<evidence type="ECO:0000256" key="1">
    <source>
        <dbReference type="ARBA" id="ARBA00023015"/>
    </source>
</evidence>
<keyword evidence="8" id="KW-1185">Reference proteome</keyword>
<dbReference type="InterPro" id="IPR036093">
    <property type="entry name" value="NAC_dom_sf"/>
</dbReference>
<comment type="caution">
    <text evidence="7">The sequence shown here is derived from an EMBL/GenBank/DDBJ whole genome shotgun (WGS) entry which is preliminary data.</text>
</comment>
<keyword evidence="1" id="KW-0805">Transcription regulation</keyword>
<organism evidence="7 8">
    <name type="scientific">Lithospermum erythrorhizon</name>
    <name type="common">Purple gromwell</name>
    <name type="synonym">Lithospermum officinale var. erythrorhizon</name>
    <dbReference type="NCBI Taxonomy" id="34254"/>
    <lineage>
        <taxon>Eukaryota</taxon>
        <taxon>Viridiplantae</taxon>
        <taxon>Streptophyta</taxon>
        <taxon>Embryophyta</taxon>
        <taxon>Tracheophyta</taxon>
        <taxon>Spermatophyta</taxon>
        <taxon>Magnoliopsida</taxon>
        <taxon>eudicotyledons</taxon>
        <taxon>Gunneridae</taxon>
        <taxon>Pentapetalae</taxon>
        <taxon>asterids</taxon>
        <taxon>lamiids</taxon>
        <taxon>Boraginales</taxon>
        <taxon>Boraginaceae</taxon>
        <taxon>Boraginoideae</taxon>
        <taxon>Lithospermeae</taxon>
        <taxon>Lithospermum</taxon>
    </lineage>
</organism>